<evidence type="ECO:0000256" key="5">
    <source>
        <dbReference type="ARBA" id="ARBA00033172"/>
    </source>
</evidence>
<evidence type="ECO:0000256" key="2">
    <source>
        <dbReference type="ARBA" id="ARBA00022438"/>
    </source>
</evidence>
<evidence type="ECO:0000313" key="11">
    <source>
        <dbReference type="Proteomes" id="UP000265489"/>
    </source>
</evidence>
<protein>
    <recommendedName>
        <fullName evidence="7">Probable cytosol aminopeptidase</fullName>
    </recommendedName>
    <alternativeName>
        <fullName evidence="8">Leucine aminopeptidase</fullName>
    </alternativeName>
    <alternativeName>
        <fullName evidence="5">Leucyl aminopeptidase</fullName>
    </alternativeName>
</protein>
<dbReference type="EMBL" id="QRYQ01000007">
    <property type="protein sequence ID" value="RGU92173.1"/>
    <property type="molecule type" value="Genomic_DNA"/>
</dbReference>
<evidence type="ECO:0000256" key="4">
    <source>
        <dbReference type="ARBA" id="ARBA00022801"/>
    </source>
</evidence>
<dbReference type="GO" id="GO:0006508">
    <property type="term" value="P:proteolysis"/>
    <property type="evidence" value="ECO:0007669"/>
    <property type="project" value="UniProtKB-KW"/>
</dbReference>
<evidence type="ECO:0000256" key="3">
    <source>
        <dbReference type="ARBA" id="ARBA00022670"/>
    </source>
</evidence>
<dbReference type="PANTHER" id="PTHR11963">
    <property type="entry name" value="LEUCINE AMINOPEPTIDASE-RELATED"/>
    <property type="match status" value="1"/>
</dbReference>
<evidence type="ECO:0000259" key="9">
    <source>
        <dbReference type="PROSITE" id="PS00631"/>
    </source>
</evidence>
<comment type="caution">
    <text evidence="10">The sequence shown here is derived from an EMBL/GenBank/DDBJ whole genome shotgun (WGS) entry which is preliminary data.</text>
</comment>
<dbReference type="Proteomes" id="UP000265489">
    <property type="component" value="Unassembled WGS sequence"/>
</dbReference>
<proteinExistence type="inferred from homology"/>
<accession>A0A395WBF9</accession>
<evidence type="ECO:0000256" key="1">
    <source>
        <dbReference type="ARBA" id="ARBA00009528"/>
    </source>
</evidence>
<dbReference type="SUPFAM" id="SSF52949">
    <property type="entry name" value="Macro domain-like"/>
    <property type="match status" value="1"/>
</dbReference>
<sequence length="429" mass="46939">MKNICIGLFEGETLPESLAAFKDVKLDLEFGKITTIHTLNQLDCEKIVVVGLGDGKKNIKEAFSKVEADDYFVYVNENTAYAAGFGLVYGAYSYKETKVYDFESDGFTAEFEKGKTVASIVNHAREMSDMPANFLTPDHLVDEAKMVSEKYGMEMEVLDHDDLDQLGAGALLAVNQGSDRPCYMVVIRYDGGKEEEEYTALVGKGLTYDAGGYNIKSNMHGMKYDMCGAANMLCALECMAELKIEKNIVCVLPITENKVNGHGFVDGDVITSLSGKTIEVTNTDAEGRLILADALTMAQKLGATRVIDMATLTGACVRALGSTYTGIFSNDDSFYLPFLGASKATKEQIWRLPVDEYFHSELKCSKVADIVNSKTLGGNASLAAAFLEEFIEEGTKWIHLDIAGTSDKDEVATGVMIETIVHFFENECK</sequence>
<evidence type="ECO:0000313" key="10">
    <source>
        <dbReference type="EMBL" id="RGU92173.1"/>
    </source>
</evidence>
<evidence type="ECO:0000256" key="8">
    <source>
        <dbReference type="ARBA" id="ARBA00050061"/>
    </source>
</evidence>
<dbReference type="CDD" id="cd00433">
    <property type="entry name" value="Peptidase_M17"/>
    <property type="match status" value="1"/>
</dbReference>
<dbReference type="InterPro" id="IPR011356">
    <property type="entry name" value="Leucine_aapep/pepB"/>
</dbReference>
<keyword evidence="2 10" id="KW-0031">Aminopeptidase</keyword>
<dbReference type="Pfam" id="PF00883">
    <property type="entry name" value="Peptidase_M17"/>
    <property type="match status" value="1"/>
</dbReference>
<dbReference type="RefSeq" id="WP_118324998.1">
    <property type="nucleotide sequence ID" value="NZ_DAWEIE010000046.1"/>
</dbReference>
<organism evidence="10 11">
    <name type="scientific">Holdemanella biformis</name>
    <dbReference type="NCBI Taxonomy" id="1735"/>
    <lineage>
        <taxon>Bacteria</taxon>
        <taxon>Bacillati</taxon>
        <taxon>Bacillota</taxon>
        <taxon>Erysipelotrichia</taxon>
        <taxon>Erysipelotrichales</taxon>
        <taxon>Erysipelotrichaceae</taxon>
        <taxon>Holdemanella</taxon>
    </lineage>
</organism>
<dbReference type="InterPro" id="IPR000819">
    <property type="entry name" value="Peptidase_M17_C"/>
</dbReference>
<comment type="function">
    <text evidence="6">Presumably involved in the processing and regular turnover of intracellular proteins. Catalyzes the removal of unsubstituted N-terminal amino acids from various peptides.</text>
</comment>
<dbReference type="PROSITE" id="PS00631">
    <property type="entry name" value="CYTOSOL_AP"/>
    <property type="match status" value="1"/>
</dbReference>
<evidence type="ECO:0000256" key="6">
    <source>
        <dbReference type="ARBA" id="ARBA00049972"/>
    </source>
</evidence>
<dbReference type="PRINTS" id="PR00481">
    <property type="entry name" value="LAMNOPPTDASE"/>
</dbReference>
<dbReference type="GO" id="GO:0005737">
    <property type="term" value="C:cytoplasm"/>
    <property type="evidence" value="ECO:0007669"/>
    <property type="project" value="InterPro"/>
</dbReference>
<dbReference type="GO" id="GO:0030145">
    <property type="term" value="F:manganese ion binding"/>
    <property type="evidence" value="ECO:0007669"/>
    <property type="project" value="InterPro"/>
</dbReference>
<dbReference type="InterPro" id="IPR043472">
    <property type="entry name" value="Macro_dom-like"/>
</dbReference>
<dbReference type="PANTHER" id="PTHR11963:SF23">
    <property type="entry name" value="CYTOSOL AMINOPEPTIDASE"/>
    <property type="match status" value="1"/>
</dbReference>
<dbReference type="SUPFAM" id="SSF53187">
    <property type="entry name" value="Zn-dependent exopeptidases"/>
    <property type="match status" value="1"/>
</dbReference>
<dbReference type="GeneID" id="66579430"/>
<name>A0A395WBF9_9FIRM</name>
<feature type="domain" description="Cytosol aminopeptidase" evidence="9">
    <location>
        <begin position="282"/>
        <end position="289"/>
    </location>
</feature>
<dbReference type="AlphaFoldDB" id="A0A395WBF9"/>
<gene>
    <name evidence="10" type="ORF">DWW32_05080</name>
</gene>
<reference evidence="10 11" key="1">
    <citation type="submission" date="2018-08" db="EMBL/GenBank/DDBJ databases">
        <title>A genome reference for cultivated species of the human gut microbiota.</title>
        <authorList>
            <person name="Zou Y."/>
            <person name="Xue W."/>
            <person name="Luo G."/>
        </authorList>
    </citation>
    <scope>NUCLEOTIDE SEQUENCE [LARGE SCALE GENOMIC DNA]</scope>
    <source>
        <strain evidence="10 11">AF15-20</strain>
    </source>
</reference>
<dbReference type="Gene3D" id="3.40.630.10">
    <property type="entry name" value="Zn peptidases"/>
    <property type="match status" value="1"/>
</dbReference>
<comment type="similarity">
    <text evidence="1">Belongs to the peptidase M17 family.</text>
</comment>
<keyword evidence="4" id="KW-0378">Hydrolase</keyword>
<keyword evidence="3" id="KW-0645">Protease</keyword>
<evidence type="ECO:0000256" key="7">
    <source>
        <dbReference type="ARBA" id="ARBA00050021"/>
    </source>
</evidence>
<dbReference type="GO" id="GO:0070006">
    <property type="term" value="F:metalloaminopeptidase activity"/>
    <property type="evidence" value="ECO:0007669"/>
    <property type="project" value="InterPro"/>
</dbReference>